<dbReference type="EMBL" id="PEVA01000143">
    <property type="protein sequence ID" value="PIV08329.1"/>
    <property type="molecule type" value="Genomic_DNA"/>
</dbReference>
<evidence type="ECO:0000313" key="1">
    <source>
        <dbReference type="EMBL" id="PIV08329.1"/>
    </source>
</evidence>
<sequence length="152" mass="17259">MAARIAKVIPNPSGGYIYELSEAEEIKLTQTMDSYWWHTDVSHFEKIWDHIQVLYTDLTHLVSTDTHNKLIGTKTELISQIGWWYFQVMPYTRGSGAIGISLLQSLFDYSGIINPPYKEATAPDLEAFVTPLPHYMKNFAGFYSGKMGTSKS</sequence>
<proteinExistence type="predicted"/>
<gene>
    <name evidence="1" type="ORF">COS52_03275</name>
</gene>
<protein>
    <submittedName>
        <fullName evidence="1">Uncharacterized protein</fullName>
    </submittedName>
</protein>
<dbReference type="InterPro" id="IPR008798">
    <property type="entry name" value="Avirulence_B/C"/>
</dbReference>
<dbReference type="SUPFAM" id="SSF103383">
    <property type="entry name" value="Antivirulence factor"/>
    <property type="match status" value="1"/>
</dbReference>
<comment type="caution">
    <text evidence="1">The sequence shown here is derived from an EMBL/GenBank/DDBJ whole genome shotgun (WGS) entry which is preliminary data.</text>
</comment>
<dbReference type="AlphaFoldDB" id="A0A2M7BS57"/>
<dbReference type="InterPro" id="IPR036231">
    <property type="entry name" value="Avirulence_B/C_sf"/>
</dbReference>
<name>A0A2M7BS57_9BACT</name>
<dbReference type="Proteomes" id="UP000230119">
    <property type="component" value="Unassembled WGS sequence"/>
</dbReference>
<reference evidence="2" key="1">
    <citation type="submission" date="2017-09" db="EMBL/GenBank/DDBJ databases">
        <title>Depth-based differentiation of microbial function through sediment-hosted aquifers and enrichment of novel symbionts in the deep terrestrial subsurface.</title>
        <authorList>
            <person name="Probst A.J."/>
            <person name="Ladd B."/>
            <person name="Jarett J.K."/>
            <person name="Geller-Mcgrath D.E."/>
            <person name="Sieber C.M.K."/>
            <person name="Emerson J.B."/>
            <person name="Anantharaman K."/>
            <person name="Thomas B.C."/>
            <person name="Malmstrom R."/>
            <person name="Stieglmeier M."/>
            <person name="Klingl A."/>
            <person name="Woyke T."/>
            <person name="Ryan C.M."/>
            <person name="Banfield J.F."/>
        </authorList>
    </citation>
    <scope>NUCLEOTIDE SEQUENCE [LARGE SCALE GENOMIC DNA]</scope>
</reference>
<organism evidence="1 2">
    <name type="scientific">Candidatus Roizmanbacteria bacterium CG03_land_8_20_14_0_80_39_12</name>
    <dbReference type="NCBI Taxonomy" id="1974847"/>
    <lineage>
        <taxon>Bacteria</taxon>
        <taxon>Candidatus Roizmaniibacteriota</taxon>
    </lineage>
</organism>
<dbReference type="Gene3D" id="1.10.3290.20">
    <property type="match status" value="1"/>
</dbReference>
<dbReference type="Pfam" id="PF05394">
    <property type="entry name" value="AvrB_AvrC"/>
    <property type="match status" value="1"/>
</dbReference>
<evidence type="ECO:0000313" key="2">
    <source>
        <dbReference type="Proteomes" id="UP000230119"/>
    </source>
</evidence>
<accession>A0A2M7BS57</accession>